<keyword evidence="5" id="KW-0449">Lipoprotein</keyword>
<evidence type="ECO:0000256" key="2">
    <source>
        <dbReference type="ARBA" id="ARBA00022729"/>
    </source>
</evidence>
<dbReference type="InterPro" id="IPR005534">
    <property type="entry name" value="Curli_assmbl/transp-comp_CsgG"/>
</dbReference>
<evidence type="ECO:0000259" key="7">
    <source>
        <dbReference type="Pfam" id="PF16538"/>
    </source>
</evidence>
<evidence type="ECO:0000313" key="9">
    <source>
        <dbReference type="Proteomes" id="UP000266426"/>
    </source>
</evidence>
<keyword evidence="1" id="KW-1003">Cell membrane</keyword>
<evidence type="ECO:0000256" key="6">
    <source>
        <dbReference type="SAM" id="SignalP"/>
    </source>
</evidence>
<feature type="signal peptide" evidence="6">
    <location>
        <begin position="1"/>
        <end position="28"/>
    </location>
</feature>
<dbReference type="InterPro" id="IPR038165">
    <property type="entry name" value="FlgT_C_sf"/>
</dbReference>
<dbReference type="Pfam" id="PF03783">
    <property type="entry name" value="CsgG"/>
    <property type="match status" value="1"/>
</dbReference>
<comment type="caution">
    <text evidence="8">The sequence shown here is derived from an EMBL/GenBank/DDBJ whole genome shotgun (WGS) entry which is preliminary data.</text>
</comment>
<keyword evidence="2 6" id="KW-0732">Signal</keyword>
<dbReference type="AlphaFoldDB" id="A0A3A4R0C0"/>
<proteinExistence type="predicted"/>
<dbReference type="InterPro" id="IPR032388">
    <property type="entry name" value="FlgT_C"/>
</dbReference>
<organism evidence="8 9">
    <name type="scientific">Candidatus Auribacter fodinae</name>
    <dbReference type="NCBI Taxonomy" id="2093366"/>
    <lineage>
        <taxon>Bacteria</taxon>
        <taxon>Pseudomonadati</taxon>
        <taxon>Candidatus Auribacterota</taxon>
        <taxon>Candidatus Auribacteria</taxon>
        <taxon>Candidatus Auribacterales</taxon>
        <taxon>Candidatus Auribacteraceae</taxon>
        <taxon>Candidatus Auribacter</taxon>
    </lineage>
</organism>
<dbReference type="PANTHER" id="PTHR41164">
    <property type="entry name" value="CURLI PRODUCTION ASSEMBLY/TRANSPORT COMPONENT CSGG"/>
    <property type="match status" value="1"/>
</dbReference>
<evidence type="ECO:0000256" key="4">
    <source>
        <dbReference type="ARBA" id="ARBA00023139"/>
    </source>
</evidence>
<dbReference type="EMBL" id="QZJZ01000071">
    <property type="protein sequence ID" value="RJP58073.1"/>
    <property type="molecule type" value="Genomic_DNA"/>
</dbReference>
<accession>A0A3A4R0C0</accession>
<reference evidence="8 9" key="1">
    <citation type="journal article" date="2017" name="ISME J.">
        <title>Energy and carbon metabolisms in a deep terrestrial subsurface fluid microbial community.</title>
        <authorList>
            <person name="Momper L."/>
            <person name="Jungbluth S.P."/>
            <person name="Lee M.D."/>
            <person name="Amend J.P."/>
        </authorList>
    </citation>
    <scope>NUCLEOTIDE SEQUENCE [LARGE SCALE GENOMIC DNA]</scope>
    <source>
        <strain evidence="8">SURF_26</strain>
    </source>
</reference>
<dbReference type="GO" id="GO:0030288">
    <property type="term" value="C:outer membrane-bounded periplasmic space"/>
    <property type="evidence" value="ECO:0007669"/>
    <property type="project" value="InterPro"/>
</dbReference>
<dbReference type="PANTHER" id="PTHR41164:SF1">
    <property type="entry name" value="CURLI PRODUCTION ASSEMBLY_TRANSPORT COMPONENT CSGG"/>
    <property type="match status" value="1"/>
</dbReference>
<keyword evidence="4" id="KW-0564">Palmitate</keyword>
<evidence type="ECO:0000313" key="8">
    <source>
        <dbReference type="EMBL" id="RJP58073.1"/>
    </source>
</evidence>
<dbReference type="Gene3D" id="3.40.50.10610">
    <property type="entry name" value="ABC-type transport auxiliary lipoprotein component"/>
    <property type="match status" value="1"/>
</dbReference>
<evidence type="ECO:0000256" key="5">
    <source>
        <dbReference type="ARBA" id="ARBA00023288"/>
    </source>
</evidence>
<gene>
    <name evidence="8" type="ORF">C4541_08580</name>
</gene>
<evidence type="ECO:0000256" key="3">
    <source>
        <dbReference type="ARBA" id="ARBA00023136"/>
    </source>
</evidence>
<dbReference type="Pfam" id="PF16538">
    <property type="entry name" value="FlgT_C"/>
    <property type="match status" value="1"/>
</dbReference>
<protein>
    <recommendedName>
        <fullName evidence="7">Flagellar assembly protein T C-terminal domain-containing protein</fullName>
    </recommendedName>
</protein>
<dbReference type="Proteomes" id="UP000266426">
    <property type="component" value="Unassembled WGS sequence"/>
</dbReference>
<keyword evidence="3" id="KW-0472">Membrane</keyword>
<dbReference type="Gene3D" id="2.40.10.410">
    <property type="entry name" value="FlgT, C-terminal domain"/>
    <property type="match status" value="1"/>
</dbReference>
<sequence>MFKMKFGKRLMCLALGAVLVAAVHPAYAATALKKLVAVESFENKAGAASSWEIGDGMADMLTDALIQSGNFIVLERQALESVLQEQDFAASGRTTTAGATASIGKMPPAQILIRGAITEFDESKKGGGQGMNIRGFNVNMNRETAHVAVIIRLIDTSTGEVLDSQRVEGNAEAGGLGFDFSGSGFGFGQEGFSKTPLGKATQIAIDNAVDYVTQKMRAIPWEGKVVTVQGDTIIINSGTNTGIQVGDQFTVFHKGEDFIDPDTGMLLGSDTSQIGVIEVVNVQEKFSKAVAVSGSGFQAKDIVRGQ</sequence>
<feature type="domain" description="Flagellar assembly protein T C-terminal" evidence="7">
    <location>
        <begin position="230"/>
        <end position="294"/>
    </location>
</feature>
<name>A0A3A4R0C0_9BACT</name>
<feature type="chain" id="PRO_5017429904" description="Flagellar assembly protein T C-terminal domain-containing protein" evidence="6">
    <location>
        <begin position="29"/>
        <end position="306"/>
    </location>
</feature>
<evidence type="ECO:0000256" key="1">
    <source>
        <dbReference type="ARBA" id="ARBA00022475"/>
    </source>
</evidence>